<accession>A0A382QE90</accession>
<gene>
    <name evidence="1" type="ORF">METZ01_LOCUS336610</name>
</gene>
<reference evidence="1" key="1">
    <citation type="submission" date="2018-05" db="EMBL/GenBank/DDBJ databases">
        <authorList>
            <person name="Lanie J.A."/>
            <person name="Ng W.-L."/>
            <person name="Kazmierczak K.M."/>
            <person name="Andrzejewski T.M."/>
            <person name="Davidsen T.M."/>
            <person name="Wayne K.J."/>
            <person name="Tettelin H."/>
            <person name="Glass J.I."/>
            <person name="Rusch D."/>
            <person name="Podicherti R."/>
            <person name="Tsui H.-C.T."/>
            <person name="Winkler M.E."/>
        </authorList>
    </citation>
    <scope>NUCLEOTIDE SEQUENCE</scope>
</reference>
<sequence length="325" mass="35611">MINSFQKFLVTVSCFIRPIIKFIFLIIITSTCNEEPTAVGTSSNSEGEYGEYEGYYVYTEVSIYESSTNNIIDIKDTITAQILYDGLPSNDSYVKFNLLNNAVGILTPHNGLTDTLGLVNSIYKYSSGILTDTIITIMIDVGAGSDVNSITAHDTVILIHEFTGINIDAIEYFNFYPNNLNLVNLASVENEISVIARDIAGVGLCNIPVRFQLIGDSTIVNTDGALVNPYGIPNGVIDRPFANTCETNSASEESEANETYGLASLKYSHDYDGIDYLIAKIVDPENDTLNLFADTIKIETVGNTLLLKEVSFISAHPHESNFTLE</sequence>
<protein>
    <submittedName>
        <fullName evidence="1">Uncharacterized protein</fullName>
    </submittedName>
</protein>
<dbReference type="EMBL" id="UINC01113857">
    <property type="protein sequence ID" value="SVC83756.1"/>
    <property type="molecule type" value="Genomic_DNA"/>
</dbReference>
<evidence type="ECO:0000313" key="1">
    <source>
        <dbReference type="EMBL" id="SVC83756.1"/>
    </source>
</evidence>
<organism evidence="1">
    <name type="scientific">marine metagenome</name>
    <dbReference type="NCBI Taxonomy" id="408172"/>
    <lineage>
        <taxon>unclassified sequences</taxon>
        <taxon>metagenomes</taxon>
        <taxon>ecological metagenomes</taxon>
    </lineage>
</organism>
<proteinExistence type="predicted"/>
<dbReference type="AlphaFoldDB" id="A0A382QE90"/>
<name>A0A382QE90_9ZZZZ</name>
<feature type="non-terminal residue" evidence="1">
    <location>
        <position position="325"/>
    </location>
</feature>